<comment type="similarity">
    <text evidence="1 2">Belongs to the nucleosome assembly protein (NAP) family.</text>
</comment>
<dbReference type="Pfam" id="PF00956">
    <property type="entry name" value="NAP"/>
    <property type="match status" value="1"/>
</dbReference>
<evidence type="ECO:0000256" key="1">
    <source>
        <dbReference type="ARBA" id="ARBA00009947"/>
    </source>
</evidence>
<evidence type="ECO:0000313" key="4">
    <source>
        <dbReference type="Proteomes" id="UP000054270"/>
    </source>
</evidence>
<dbReference type="GO" id="GO:0006334">
    <property type="term" value="P:nucleosome assembly"/>
    <property type="evidence" value="ECO:0007669"/>
    <property type="project" value="InterPro"/>
</dbReference>
<gene>
    <name evidence="3" type="ORF">HYPSUDRAFT_202536</name>
</gene>
<accession>A0A0D2P006</accession>
<proteinExistence type="inferred from homology"/>
<organism evidence="3 4">
    <name type="scientific">Hypholoma sublateritium (strain FD-334 SS-4)</name>
    <dbReference type="NCBI Taxonomy" id="945553"/>
    <lineage>
        <taxon>Eukaryota</taxon>
        <taxon>Fungi</taxon>
        <taxon>Dikarya</taxon>
        <taxon>Basidiomycota</taxon>
        <taxon>Agaricomycotina</taxon>
        <taxon>Agaricomycetes</taxon>
        <taxon>Agaricomycetidae</taxon>
        <taxon>Agaricales</taxon>
        <taxon>Agaricineae</taxon>
        <taxon>Strophariaceae</taxon>
        <taxon>Hypholoma</taxon>
    </lineage>
</organism>
<sequence length="199" mass="22432">MSIHSVAPRNCTKILFEFSKNAFFDNEILEKTYLYQEEVGYSGDFVYDRALGTKIKWKEDKDLTKEFEIKKQRNKNTNRTRLVRKALPTDSFFNFFSPPEPPTDEALENGEFEDEELEELEALSLSHSASSTATLLASRALPALPPPTSGEELAQLTIHTQSRVASKSPHEPRCCCCPRCPKPPHHGPPVRGHVCALLS</sequence>
<protein>
    <submittedName>
        <fullName evidence="3">Uncharacterized protein</fullName>
    </submittedName>
</protein>
<dbReference type="EMBL" id="KN817553">
    <property type="protein sequence ID" value="KJA22066.1"/>
    <property type="molecule type" value="Genomic_DNA"/>
</dbReference>
<dbReference type="InterPro" id="IPR002164">
    <property type="entry name" value="NAP_family"/>
</dbReference>
<evidence type="ECO:0000256" key="2">
    <source>
        <dbReference type="RuleBase" id="RU003876"/>
    </source>
</evidence>
<dbReference type="OrthoDB" id="27325at2759"/>
<evidence type="ECO:0000313" key="3">
    <source>
        <dbReference type="EMBL" id="KJA22066.1"/>
    </source>
</evidence>
<reference evidence="4" key="1">
    <citation type="submission" date="2014-04" db="EMBL/GenBank/DDBJ databases">
        <title>Evolutionary Origins and Diversification of the Mycorrhizal Mutualists.</title>
        <authorList>
            <consortium name="DOE Joint Genome Institute"/>
            <consortium name="Mycorrhizal Genomics Consortium"/>
            <person name="Kohler A."/>
            <person name="Kuo A."/>
            <person name="Nagy L.G."/>
            <person name="Floudas D."/>
            <person name="Copeland A."/>
            <person name="Barry K.W."/>
            <person name="Cichocki N."/>
            <person name="Veneault-Fourrey C."/>
            <person name="LaButti K."/>
            <person name="Lindquist E.A."/>
            <person name="Lipzen A."/>
            <person name="Lundell T."/>
            <person name="Morin E."/>
            <person name="Murat C."/>
            <person name="Riley R."/>
            <person name="Ohm R."/>
            <person name="Sun H."/>
            <person name="Tunlid A."/>
            <person name="Henrissat B."/>
            <person name="Grigoriev I.V."/>
            <person name="Hibbett D.S."/>
            <person name="Martin F."/>
        </authorList>
    </citation>
    <scope>NUCLEOTIDE SEQUENCE [LARGE SCALE GENOMIC DNA]</scope>
    <source>
        <strain evidence="4">FD-334 SS-4</strain>
    </source>
</reference>
<keyword evidence="4" id="KW-1185">Reference proteome</keyword>
<dbReference type="Gene3D" id="3.30.1120.90">
    <property type="entry name" value="Nucleosome assembly protein"/>
    <property type="match status" value="1"/>
</dbReference>
<dbReference type="STRING" id="945553.A0A0D2P006"/>
<dbReference type="AlphaFoldDB" id="A0A0D2P006"/>
<name>A0A0D2P006_HYPSF</name>
<dbReference type="GO" id="GO:0005634">
    <property type="term" value="C:nucleus"/>
    <property type="evidence" value="ECO:0007669"/>
    <property type="project" value="InterPro"/>
</dbReference>
<dbReference type="Proteomes" id="UP000054270">
    <property type="component" value="Unassembled WGS sequence"/>
</dbReference>
<dbReference type="SUPFAM" id="SSF143113">
    <property type="entry name" value="NAP-like"/>
    <property type="match status" value="1"/>
</dbReference>
<dbReference type="InterPro" id="IPR037231">
    <property type="entry name" value="NAP-like_sf"/>
</dbReference>
<dbReference type="PANTHER" id="PTHR11875">
    <property type="entry name" value="TESTIS-SPECIFIC Y-ENCODED PROTEIN"/>
    <property type="match status" value="1"/>
</dbReference>